<dbReference type="InterPro" id="IPR011992">
    <property type="entry name" value="EF-hand-dom_pair"/>
</dbReference>
<evidence type="ECO:0008006" key="4">
    <source>
        <dbReference type="Google" id="ProtNLM"/>
    </source>
</evidence>
<protein>
    <recommendedName>
        <fullName evidence="4">EF-hand domain-containing protein</fullName>
    </recommendedName>
</protein>
<dbReference type="AlphaFoldDB" id="A0AAV3ZXF5"/>
<dbReference type="InterPro" id="IPR018247">
    <property type="entry name" value="EF_Hand_1_Ca_BS"/>
</dbReference>
<name>A0AAV3ZXF5_9GAST</name>
<dbReference type="PROSITE" id="PS00018">
    <property type="entry name" value="EF_HAND_1"/>
    <property type="match status" value="1"/>
</dbReference>
<evidence type="ECO:0000256" key="1">
    <source>
        <dbReference type="ARBA" id="ARBA00022837"/>
    </source>
</evidence>
<accession>A0AAV3ZXF5</accession>
<comment type="caution">
    <text evidence="2">The sequence shown here is derived from an EMBL/GenBank/DDBJ whole genome shotgun (WGS) entry which is preliminary data.</text>
</comment>
<proteinExistence type="predicted"/>
<dbReference type="Proteomes" id="UP000735302">
    <property type="component" value="Unassembled WGS sequence"/>
</dbReference>
<organism evidence="2 3">
    <name type="scientific">Plakobranchus ocellatus</name>
    <dbReference type="NCBI Taxonomy" id="259542"/>
    <lineage>
        <taxon>Eukaryota</taxon>
        <taxon>Metazoa</taxon>
        <taxon>Spiralia</taxon>
        <taxon>Lophotrochozoa</taxon>
        <taxon>Mollusca</taxon>
        <taxon>Gastropoda</taxon>
        <taxon>Heterobranchia</taxon>
        <taxon>Euthyneura</taxon>
        <taxon>Panpulmonata</taxon>
        <taxon>Sacoglossa</taxon>
        <taxon>Placobranchoidea</taxon>
        <taxon>Plakobranchidae</taxon>
        <taxon>Plakobranchus</taxon>
    </lineage>
</organism>
<dbReference type="EMBL" id="BLXT01002947">
    <property type="protein sequence ID" value="GFN99078.1"/>
    <property type="molecule type" value="Genomic_DNA"/>
</dbReference>
<sequence>MGSLKELHGSEAVGAGCCIMIDTCPSAEDAKDSTAEVFSDKTLTELVEATLRTEDQNGDGYVEYWEFMASQVQRRRHVTQGGPPALEDNS</sequence>
<gene>
    <name evidence="2" type="ORF">PoB_002558400</name>
</gene>
<dbReference type="Gene3D" id="1.10.238.10">
    <property type="entry name" value="EF-hand"/>
    <property type="match status" value="1"/>
</dbReference>
<keyword evidence="3" id="KW-1185">Reference proteome</keyword>
<evidence type="ECO:0000313" key="2">
    <source>
        <dbReference type="EMBL" id="GFN99078.1"/>
    </source>
</evidence>
<evidence type="ECO:0000313" key="3">
    <source>
        <dbReference type="Proteomes" id="UP000735302"/>
    </source>
</evidence>
<reference evidence="2 3" key="1">
    <citation type="journal article" date="2021" name="Elife">
        <title>Chloroplast acquisition without the gene transfer in kleptoplastic sea slugs, Plakobranchus ocellatus.</title>
        <authorList>
            <person name="Maeda T."/>
            <person name="Takahashi S."/>
            <person name="Yoshida T."/>
            <person name="Shimamura S."/>
            <person name="Takaki Y."/>
            <person name="Nagai Y."/>
            <person name="Toyoda A."/>
            <person name="Suzuki Y."/>
            <person name="Arimoto A."/>
            <person name="Ishii H."/>
            <person name="Satoh N."/>
            <person name="Nishiyama T."/>
            <person name="Hasebe M."/>
            <person name="Maruyama T."/>
            <person name="Minagawa J."/>
            <person name="Obokata J."/>
            <person name="Shigenobu S."/>
        </authorList>
    </citation>
    <scope>NUCLEOTIDE SEQUENCE [LARGE SCALE GENOMIC DNA]</scope>
</reference>
<keyword evidence="1" id="KW-0106">Calcium</keyword>
<dbReference type="SUPFAM" id="SSF47473">
    <property type="entry name" value="EF-hand"/>
    <property type="match status" value="1"/>
</dbReference>